<keyword evidence="4 7" id="KW-0547">Nucleotide-binding</keyword>
<dbReference type="InterPro" id="IPR011611">
    <property type="entry name" value="PfkB_dom"/>
</dbReference>
<accession>A0ABT2F4V2</accession>
<dbReference type="SUPFAM" id="SSF53613">
    <property type="entry name" value="Ribokinase-like"/>
    <property type="match status" value="1"/>
</dbReference>
<evidence type="ECO:0000256" key="6">
    <source>
        <dbReference type="ARBA" id="ARBA00022840"/>
    </source>
</evidence>
<dbReference type="NCBIfam" id="TIGR03168">
    <property type="entry name" value="1-PFK"/>
    <property type="match status" value="1"/>
</dbReference>
<evidence type="ECO:0000256" key="5">
    <source>
        <dbReference type="ARBA" id="ARBA00022777"/>
    </source>
</evidence>
<keyword evidence="6 7" id="KW-0067">ATP-binding</keyword>
<evidence type="ECO:0000313" key="12">
    <source>
        <dbReference type="Proteomes" id="UP001206548"/>
    </source>
</evidence>
<dbReference type="NCBIfam" id="NF010033">
    <property type="entry name" value="PRK13508.1"/>
    <property type="match status" value="1"/>
</dbReference>
<keyword evidence="12" id="KW-1185">Reference proteome</keyword>
<evidence type="ECO:0000313" key="11">
    <source>
        <dbReference type="EMBL" id="MCS4487494.1"/>
    </source>
</evidence>
<dbReference type="Gene3D" id="3.40.1190.20">
    <property type="match status" value="1"/>
</dbReference>
<feature type="domain" description="Carbohydrate kinase PfkB" evidence="10">
    <location>
        <begin position="6"/>
        <end position="292"/>
    </location>
</feature>
<dbReference type="InterPro" id="IPR002173">
    <property type="entry name" value="Carboh/pur_kinase_PfkB_CS"/>
</dbReference>
<comment type="similarity">
    <text evidence="1">Belongs to the carbohydrate kinase pfkB family.</text>
</comment>
<keyword evidence="5 7" id="KW-0418">Kinase</keyword>
<comment type="caution">
    <text evidence="11">The sequence shown here is derived from an EMBL/GenBank/DDBJ whole genome shotgun (WGS) entry which is preliminary data.</text>
</comment>
<evidence type="ECO:0000256" key="2">
    <source>
        <dbReference type="ARBA" id="ARBA00022679"/>
    </source>
</evidence>
<dbReference type="GO" id="GO:0009024">
    <property type="term" value="F:tagatose-6-phosphate kinase activity"/>
    <property type="evidence" value="ECO:0007669"/>
    <property type="project" value="UniProtKB-EC"/>
</dbReference>
<dbReference type="Proteomes" id="UP001206548">
    <property type="component" value="Unassembled WGS sequence"/>
</dbReference>
<dbReference type="RefSeq" id="WP_259136581.1">
    <property type="nucleotide sequence ID" value="NZ_JANUXX010000001.1"/>
</dbReference>
<dbReference type="EMBL" id="JANUXX010000001">
    <property type="protein sequence ID" value="MCS4487494.1"/>
    <property type="molecule type" value="Genomic_DNA"/>
</dbReference>
<organism evidence="11 12">
    <name type="scientific">Streptococcus sciuri</name>
    <dbReference type="NCBI Taxonomy" id="2973939"/>
    <lineage>
        <taxon>Bacteria</taxon>
        <taxon>Bacillati</taxon>
        <taxon>Bacillota</taxon>
        <taxon>Bacilli</taxon>
        <taxon>Lactobacillales</taxon>
        <taxon>Streptococcaceae</taxon>
        <taxon>Streptococcus</taxon>
    </lineage>
</organism>
<evidence type="ECO:0000256" key="9">
    <source>
        <dbReference type="PIRNR" id="PIRNR000535"/>
    </source>
</evidence>
<dbReference type="CDD" id="cd01164">
    <property type="entry name" value="FruK_PfkB_like"/>
    <property type="match status" value="1"/>
</dbReference>
<keyword evidence="2 7" id="KW-0808">Transferase</keyword>
<dbReference type="PROSITE" id="PS00584">
    <property type="entry name" value="PFKB_KINASES_2"/>
    <property type="match status" value="1"/>
</dbReference>
<name>A0ABT2F4V2_9STRE</name>
<comment type="similarity">
    <text evidence="7 9">Belongs to the carbohydrate kinase PfkB family. LacC subfamily.</text>
</comment>
<protein>
    <recommendedName>
        <fullName evidence="7 8">Tagatose-6-phosphate kinase</fullName>
        <ecNumber evidence="7 8">2.7.1.144</ecNumber>
    </recommendedName>
    <alternativeName>
        <fullName evidence="7">Phosphotagatokinase</fullName>
    </alternativeName>
</protein>
<dbReference type="PROSITE" id="PS00583">
    <property type="entry name" value="PFKB_KINASES_1"/>
    <property type="match status" value="1"/>
</dbReference>
<dbReference type="PANTHER" id="PTHR46566">
    <property type="entry name" value="1-PHOSPHOFRUCTOKINASE-RELATED"/>
    <property type="match status" value="1"/>
</dbReference>
<dbReference type="PANTHER" id="PTHR46566:SF5">
    <property type="entry name" value="1-PHOSPHOFRUCTOKINASE"/>
    <property type="match status" value="1"/>
</dbReference>
<evidence type="ECO:0000256" key="7">
    <source>
        <dbReference type="HAMAP-Rule" id="MF_01557"/>
    </source>
</evidence>
<evidence type="ECO:0000256" key="8">
    <source>
        <dbReference type="NCBIfam" id="TIGR01231"/>
    </source>
</evidence>
<dbReference type="Pfam" id="PF00294">
    <property type="entry name" value="PfkB"/>
    <property type="match status" value="1"/>
</dbReference>
<evidence type="ECO:0000256" key="4">
    <source>
        <dbReference type="ARBA" id="ARBA00022741"/>
    </source>
</evidence>
<dbReference type="EC" id="2.7.1.144" evidence="7 8"/>
<proteinExistence type="inferred from homology"/>
<evidence type="ECO:0000256" key="3">
    <source>
        <dbReference type="ARBA" id="ARBA00022736"/>
    </source>
</evidence>
<reference evidence="11 12" key="1">
    <citation type="journal article" date="2023" name="Int. J. Syst. Evol. Microbiol.">
        <title>Streptococcus sciuri sp. nov., Staphylococcus marylandisciuri sp. nov. and Staphylococcus americanisciuri sp. nov., isolated from faeces of eastern grey squirrel (Sciurus carolinensis).</title>
        <authorList>
            <person name="Volokhov D.V."/>
            <person name="Zagorodnyaya T.A."/>
            <person name="Furtak V.A."/>
            <person name="Nattanmai G."/>
            <person name="Randall L."/>
            <person name="Jose S."/>
            <person name="Gao Y."/>
            <person name="Eisenberg T."/>
            <person name="Delmonte P."/>
            <person name="Blom J."/>
            <person name="Mitchell K.K."/>
        </authorList>
    </citation>
    <scope>NUCLEOTIDE SEQUENCE [LARGE SCALE GENOMIC DNA]</scope>
    <source>
        <strain evidence="11 12">SQ9-PEA</strain>
    </source>
</reference>
<sequence>MILTVTMNPSVDIAYQLNTFHLDTINRVLETHKTPGGKGLNVTRVLSQVGEQVMATGLLGGKIGEFIQAELDKVPIKHAFSSISGETRNCIAILHEEQQTEILEQGPNITEEEGQAFLTHFENLLDKISIVVISGSLPKGLSSDFYAQMVALCVKHQKSVVLDCSGQELVEALTADVKPTVIKPNMEELSQLLEQDISGDIPSLKEALKEEIFQGIEWVIVSLGANGTFAKHGGIFYKVSIPKVEIVNPVGSGDSTVAGITSALFHGESDADLLKKANVLGMLNAQEKQTGHVNMDNYATLFKQLKVEEV</sequence>
<gene>
    <name evidence="7 11" type="primary">lacC</name>
    <name evidence="11" type="ORF">NXS10_00665</name>
</gene>
<keyword evidence="3 7" id="KW-0423">Lactose metabolism</keyword>
<dbReference type="InterPro" id="IPR017583">
    <property type="entry name" value="Tagatose/fructose_Pkinase"/>
</dbReference>
<comment type="catalytic activity">
    <reaction evidence="7 9">
        <text>D-tagatofuranose 6-phosphate + ATP = D-tagatofuranose 1,6-bisphosphate + ADP + H(+)</text>
        <dbReference type="Rhea" id="RHEA:12420"/>
        <dbReference type="ChEBI" id="CHEBI:15378"/>
        <dbReference type="ChEBI" id="CHEBI:30616"/>
        <dbReference type="ChEBI" id="CHEBI:58694"/>
        <dbReference type="ChEBI" id="CHEBI:58695"/>
        <dbReference type="ChEBI" id="CHEBI:456216"/>
        <dbReference type="EC" id="2.7.1.144"/>
    </reaction>
</comment>
<dbReference type="InterPro" id="IPR005926">
    <property type="entry name" value="LacC"/>
</dbReference>
<comment type="pathway">
    <text evidence="7 9">Carbohydrate metabolism; D-tagatose 6-phosphate degradation; D-glyceraldehyde 3-phosphate and glycerone phosphate from D-tagatose 6-phosphate: step 1/2.</text>
</comment>
<evidence type="ECO:0000259" key="10">
    <source>
        <dbReference type="Pfam" id="PF00294"/>
    </source>
</evidence>
<evidence type="ECO:0000256" key="1">
    <source>
        <dbReference type="ARBA" id="ARBA00005380"/>
    </source>
</evidence>
<dbReference type="HAMAP" id="MF_01557">
    <property type="entry name" value="LacC"/>
    <property type="match status" value="1"/>
</dbReference>
<dbReference type="PIRSF" id="PIRSF000535">
    <property type="entry name" value="1PFK/6PFK/LacC"/>
    <property type="match status" value="1"/>
</dbReference>
<dbReference type="InterPro" id="IPR029056">
    <property type="entry name" value="Ribokinase-like"/>
</dbReference>
<dbReference type="NCBIfam" id="TIGR01231">
    <property type="entry name" value="lacC"/>
    <property type="match status" value="1"/>
</dbReference>